<keyword evidence="4" id="KW-0276">Fatty acid metabolism</keyword>
<keyword evidence="7" id="KW-0275">Fatty acid biosynthesis</keyword>
<dbReference type="GO" id="GO:0016297">
    <property type="term" value="F:fatty acyl-[ACP] hydrolase activity"/>
    <property type="evidence" value="ECO:0007669"/>
    <property type="project" value="InterPro"/>
</dbReference>
<dbReference type="InterPro" id="IPR045023">
    <property type="entry name" value="FATA/B"/>
</dbReference>
<dbReference type="AlphaFoldDB" id="A0A6G8AR09"/>
<evidence type="ECO:0000259" key="9">
    <source>
        <dbReference type="Pfam" id="PF20791"/>
    </source>
</evidence>
<dbReference type="Pfam" id="PF01643">
    <property type="entry name" value="Acyl-ACP_TE"/>
    <property type="match status" value="1"/>
</dbReference>
<dbReference type="KEGG" id="vhy:G7082_02695"/>
<feature type="domain" description="Acyl-ACP thioesterase-like C-terminal" evidence="9">
    <location>
        <begin position="152"/>
        <end position="241"/>
    </location>
</feature>
<name>A0A6G8AR09_9ENTE</name>
<feature type="domain" description="Acyl-ACP thioesterase N-terminal hotdog" evidence="8">
    <location>
        <begin position="3"/>
        <end position="131"/>
    </location>
</feature>
<dbReference type="Gene3D" id="3.10.129.10">
    <property type="entry name" value="Hotdog Thioesterase"/>
    <property type="match status" value="1"/>
</dbReference>
<dbReference type="CDD" id="cd00586">
    <property type="entry name" value="4HBT"/>
    <property type="match status" value="2"/>
</dbReference>
<protein>
    <submittedName>
        <fullName evidence="10">Acyl-[acyl-carrier-protein] thioesterase</fullName>
    </submittedName>
</protein>
<dbReference type="EMBL" id="CP049887">
    <property type="protein sequence ID" value="QIL47518.1"/>
    <property type="molecule type" value="Genomic_DNA"/>
</dbReference>
<organism evidence="10 11">
    <name type="scientific">Vagococcus hydrophili</name>
    <dbReference type="NCBI Taxonomy" id="2714947"/>
    <lineage>
        <taxon>Bacteria</taxon>
        <taxon>Bacillati</taxon>
        <taxon>Bacillota</taxon>
        <taxon>Bacilli</taxon>
        <taxon>Lactobacillales</taxon>
        <taxon>Enterococcaceae</taxon>
        <taxon>Vagococcus</taxon>
    </lineage>
</organism>
<gene>
    <name evidence="10" type="ORF">G7082_02695</name>
</gene>
<keyword evidence="5" id="KW-0809">Transit peptide</keyword>
<evidence type="ECO:0000313" key="10">
    <source>
        <dbReference type="EMBL" id="QIL47518.1"/>
    </source>
</evidence>
<reference evidence="10 11" key="1">
    <citation type="submission" date="2020-03" db="EMBL/GenBank/DDBJ databases">
        <title>Vagococcus sp. nov., isolated from beetles.</title>
        <authorList>
            <person name="Hyun D.-W."/>
            <person name="Bae J.-W."/>
        </authorList>
    </citation>
    <scope>NUCLEOTIDE SEQUENCE [LARGE SCALE GENOMIC DNA]</scope>
    <source>
        <strain evidence="10 11">HDW17B</strain>
    </source>
</reference>
<evidence type="ECO:0000256" key="3">
    <source>
        <dbReference type="ARBA" id="ARBA00022801"/>
    </source>
</evidence>
<dbReference type="PANTHER" id="PTHR31727">
    <property type="entry name" value="OLEOYL-ACYL CARRIER PROTEIN THIOESTERASE 1, CHLOROPLASTIC"/>
    <property type="match status" value="1"/>
</dbReference>
<evidence type="ECO:0000313" key="11">
    <source>
        <dbReference type="Proteomes" id="UP000501747"/>
    </source>
</evidence>
<dbReference type="Pfam" id="PF20791">
    <property type="entry name" value="Acyl-ACP_TE_C"/>
    <property type="match status" value="1"/>
</dbReference>
<dbReference type="InterPro" id="IPR029069">
    <property type="entry name" value="HotDog_dom_sf"/>
</dbReference>
<evidence type="ECO:0000256" key="1">
    <source>
        <dbReference type="ARBA" id="ARBA00006500"/>
    </source>
</evidence>
<dbReference type="Proteomes" id="UP000501747">
    <property type="component" value="Chromosome"/>
</dbReference>
<sequence>MAKKYTEKYVIPSYECDRSDYLKIPTLVKILIQISGNQSKSLGVSDAYVHTFGLGWIILQHDISIKRLPVAGETVTLGTEAANYNKFFCYRNFWILDEEGNECVTMETTFALMDLKERKMGSVLDEIIAPFESEKIKRIKRGEKVLPVEEITQSKEYSVRYYDIDDNQHVNNAIYLDWMIDVLEIDWLTEKRPSSVSIKFNKEIRYGEVVTSSYQQDEDNTSRHQVTVGEDICAEANITWHS</sequence>
<evidence type="ECO:0000256" key="7">
    <source>
        <dbReference type="ARBA" id="ARBA00023160"/>
    </source>
</evidence>
<accession>A0A6G8AR09</accession>
<evidence type="ECO:0000256" key="6">
    <source>
        <dbReference type="ARBA" id="ARBA00023098"/>
    </source>
</evidence>
<comment type="similarity">
    <text evidence="1">Belongs to the acyl-ACP thioesterase family.</text>
</comment>
<dbReference type="RefSeq" id="WP_166033664.1">
    <property type="nucleotide sequence ID" value="NZ_CP049887.1"/>
</dbReference>
<keyword evidence="2" id="KW-0444">Lipid biosynthesis</keyword>
<dbReference type="SUPFAM" id="SSF54637">
    <property type="entry name" value="Thioesterase/thiol ester dehydrase-isomerase"/>
    <property type="match status" value="2"/>
</dbReference>
<dbReference type="PANTHER" id="PTHR31727:SF6">
    <property type="entry name" value="OLEOYL-ACYL CARRIER PROTEIN THIOESTERASE 1, CHLOROPLASTIC"/>
    <property type="match status" value="1"/>
</dbReference>
<evidence type="ECO:0000256" key="2">
    <source>
        <dbReference type="ARBA" id="ARBA00022516"/>
    </source>
</evidence>
<evidence type="ECO:0000256" key="5">
    <source>
        <dbReference type="ARBA" id="ARBA00022946"/>
    </source>
</evidence>
<dbReference type="InterPro" id="IPR049427">
    <property type="entry name" value="Acyl-ACP_TE_C"/>
</dbReference>
<evidence type="ECO:0000256" key="4">
    <source>
        <dbReference type="ARBA" id="ARBA00022832"/>
    </source>
</evidence>
<keyword evidence="11" id="KW-1185">Reference proteome</keyword>
<dbReference type="InterPro" id="IPR002864">
    <property type="entry name" value="Acyl-ACP_thioesterase_NHD"/>
</dbReference>
<keyword evidence="6" id="KW-0443">Lipid metabolism</keyword>
<proteinExistence type="inferred from homology"/>
<dbReference type="GO" id="GO:0000036">
    <property type="term" value="F:acyl carrier activity"/>
    <property type="evidence" value="ECO:0007669"/>
    <property type="project" value="TreeGrafter"/>
</dbReference>
<keyword evidence="3" id="KW-0378">Hydrolase</keyword>
<evidence type="ECO:0000259" key="8">
    <source>
        <dbReference type="Pfam" id="PF01643"/>
    </source>
</evidence>